<comment type="caution">
    <text evidence="1">The sequence shown here is derived from an EMBL/GenBank/DDBJ whole genome shotgun (WGS) entry which is preliminary data.</text>
</comment>
<name>A0AAW6T6L7_9MICO</name>
<reference evidence="1 2" key="1">
    <citation type="submission" date="2023-04" db="EMBL/GenBank/DDBJ databases">
        <title>Klugiella caeni sp. nov. isolated from the sludge of biochemical tank.</title>
        <authorList>
            <person name="Geng K."/>
        </authorList>
    </citation>
    <scope>NUCLEOTIDE SEQUENCE [LARGE SCALE GENOMIC DNA]</scope>
    <source>
        <strain evidence="1 2">YN-L-19</strain>
    </source>
</reference>
<evidence type="ECO:0000313" key="2">
    <source>
        <dbReference type="Proteomes" id="UP001321506"/>
    </source>
</evidence>
<keyword evidence="2" id="KW-1185">Reference proteome</keyword>
<evidence type="ECO:0000313" key="1">
    <source>
        <dbReference type="EMBL" id="MDI2097735.1"/>
    </source>
</evidence>
<dbReference type="AlphaFoldDB" id="A0AAW6T6L7"/>
<accession>A0AAW6T6L7</accession>
<gene>
    <name evidence="1" type="ORF">QF206_01960</name>
</gene>
<dbReference type="SUPFAM" id="SSF52833">
    <property type="entry name" value="Thioredoxin-like"/>
    <property type="match status" value="1"/>
</dbReference>
<proteinExistence type="predicted"/>
<dbReference type="Gene3D" id="1.25.40.10">
    <property type="entry name" value="Tetratricopeptide repeat domain"/>
    <property type="match status" value="2"/>
</dbReference>
<protein>
    <submittedName>
        <fullName evidence="1">Tetratricopeptide repeat protein</fullName>
    </submittedName>
</protein>
<dbReference type="InterPro" id="IPR011990">
    <property type="entry name" value="TPR-like_helical_dom_sf"/>
</dbReference>
<dbReference type="Proteomes" id="UP001321506">
    <property type="component" value="Unassembled WGS sequence"/>
</dbReference>
<dbReference type="Pfam" id="PF14561">
    <property type="entry name" value="TPR_20"/>
    <property type="match status" value="1"/>
</dbReference>
<dbReference type="SUPFAM" id="SSF48452">
    <property type="entry name" value="TPR-like"/>
    <property type="match status" value="1"/>
</dbReference>
<dbReference type="RefSeq" id="WP_281487519.1">
    <property type="nucleotide sequence ID" value="NZ_CP159582.1"/>
</dbReference>
<dbReference type="InterPro" id="IPR036249">
    <property type="entry name" value="Thioredoxin-like_sf"/>
</dbReference>
<organism evidence="1 2">
    <name type="scientific">Ruicaihuangia caeni</name>
    <dbReference type="NCBI Taxonomy" id="3042517"/>
    <lineage>
        <taxon>Bacteria</taxon>
        <taxon>Bacillati</taxon>
        <taxon>Actinomycetota</taxon>
        <taxon>Actinomycetes</taxon>
        <taxon>Micrococcales</taxon>
        <taxon>Microbacteriaceae</taxon>
        <taxon>Ruicaihuangia</taxon>
    </lineage>
</organism>
<sequence length="298" mass="31771">MSNPATTGPNLRGAVDLSSLAARPADGSAAATDSVVFESDDRDFGRVLELSNRVPVIVEFYGAGLQPALGPIVESYGGRLALATVDGNANPQLAQAFQVGQVPAASAVVAGRPLPLFVGTPEDEQVRQVFDQVLQLAAQNGVTGQLTTSDADAAEQPVEEPLSPAHQEAFDAIQRGDYQAALRAYDTAIAQDPRDQAAVAGRAQVALLQRLDGKSPNAIRVAAAQHPGDVHAQFEVADLDISGGHVDDAFDRILEIFPTLRQPDKNRARERMVEYFEIVGNDDPRVMAARRRLTALLY</sequence>
<dbReference type="EMBL" id="JASATX010000001">
    <property type="protein sequence ID" value="MDI2097735.1"/>
    <property type="molecule type" value="Genomic_DNA"/>
</dbReference>